<dbReference type="Proteomes" id="UP000515312">
    <property type="component" value="Chromosome"/>
</dbReference>
<proteinExistence type="predicted"/>
<feature type="compositionally biased region" description="Basic and acidic residues" evidence="1">
    <location>
        <begin position="255"/>
        <end position="264"/>
    </location>
</feature>
<name>A0A7G8BJR7_9BACT</name>
<feature type="signal peptide" evidence="2">
    <location>
        <begin position="1"/>
        <end position="20"/>
    </location>
</feature>
<feature type="chain" id="PRO_5028835905" evidence="2">
    <location>
        <begin position="21"/>
        <end position="264"/>
    </location>
</feature>
<reference evidence="3 4" key="1">
    <citation type="submission" date="2020-08" db="EMBL/GenBank/DDBJ databases">
        <title>Edaphobacter telluris sp. nov. and Acidobacterium dinghuensis sp. nov., two acidobacteria isolated from forest soil.</title>
        <authorList>
            <person name="Fu J."/>
            <person name="Qiu L."/>
        </authorList>
    </citation>
    <scope>NUCLEOTIDE SEQUENCE [LARGE SCALE GENOMIC DNA]</scope>
    <source>
        <strain evidence="3">4Y35</strain>
    </source>
</reference>
<evidence type="ECO:0000256" key="1">
    <source>
        <dbReference type="SAM" id="MobiDB-lite"/>
    </source>
</evidence>
<sequence length="264" mass="28634">MKRLNLFLCAAALVTSTTFAQTELTPGTVSYSIEQNSKKLGTASYTIQNAPNKYIVTSTGKMTEDKFSYAFSNTQKLDMSLNLITDQLSGVVDGKAVSFSASSDPTGRQFKLDISANGTQQNNSVDRNQNAVLLTDLDPAAYMVLANIAMRNPTHSWALIPKENGFLVPVTFSPQPDTQGRLNGQPVSVKYVSAAIGGQNAITIELFYSADGHLLEADLPQQNFYVIRDGFKLTNRPKPPTPPPGQAPPSQDQQSKLEDPQTAE</sequence>
<keyword evidence="4" id="KW-1185">Reference proteome</keyword>
<dbReference type="KEGG" id="adin:H7849_01945"/>
<feature type="compositionally biased region" description="Pro residues" evidence="1">
    <location>
        <begin position="237"/>
        <end position="247"/>
    </location>
</feature>
<keyword evidence="2" id="KW-0732">Signal</keyword>
<gene>
    <name evidence="3" type="ORF">H7849_01945</name>
</gene>
<organism evidence="3 4">
    <name type="scientific">Alloacidobacterium dinghuense</name>
    <dbReference type="NCBI Taxonomy" id="2763107"/>
    <lineage>
        <taxon>Bacteria</taxon>
        <taxon>Pseudomonadati</taxon>
        <taxon>Acidobacteriota</taxon>
        <taxon>Terriglobia</taxon>
        <taxon>Terriglobales</taxon>
        <taxon>Acidobacteriaceae</taxon>
        <taxon>Alloacidobacterium</taxon>
    </lineage>
</organism>
<feature type="region of interest" description="Disordered" evidence="1">
    <location>
        <begin position="232"/>
        <end position="264"/>
    </location>
</feature>
<dbReference type="AlphaFoldDB" id="A0A7G8BJR7"/>
<accession>A0A7G8BJR7</accession>
<evidence type="ECO:0000313" key="4">
    <source>
        <dbReference type="Proteomes" id="UP000515312"/>
    </source>
</evidence>
<evidence type="ECO:0000256" key="2">
    <source>
        <dbReference type="SAM" id="SignalP"/>
    </source>
</evidence>
<protein>
    <submittedName>
        <fullName evidence="3">Uncharacterized protein</fullName>
    </submittedName>
</protein>
<dbReference type="RefSeq" id="WP_186743741.1">
    <property type="nucleotide sequence ID" value="NZ_CP060394.1"/>
</dbReference>
<evidence type="ECO:0000313" key="3">
    <source>
        <dbReference type="EMBL" id="QNI32787.1"/>
    </source>
</evidence>
<dbReference type="EMBL" id="CP060394">
    <property type="protein sequence ID" value="QNI32787.1"/>
    <property type="molecule type" value="Genomic_DNA"/>
</dbReference>